<proteinExistence type="predicted"/>
<accession>A0A822ZP84</accession>
<feature type="region of interest" description="Disordered" evidence="1">
    <location>
        <begin position="1"/>
        <end position="29"/>
    </location>
</feature>
<protein>
    <submittedName>
        <fullName evidence="2">Uncharacterized protein</fullName>
    </submittedName>
</protein>
<dbReference type="AlphaFoldDB" id="A0A822ZP84"/>
<keyword evidence="3" id="KW-1185">Reference proteome</keyword>
<evidence type="ECO:0000313" key="3">
    <source>
        <dbReference type="Proteomes" id="UP000607653"/>
    </source>
</evidence>
<dbReference type="EMBL" id="DUZY01000006">
    <property type="protein sequence ID" value="DAD43598.1"/>
    <property type="molecule type" value="Genomic_DNA"/>
</dbReference>
<organism evidence="2 3">
    <name type="scientific">Nelumbo nucifera</name>
    <name type="common">Sacred lotus</name>
    <dbReference type="NCBI Taxonomy" id="4432"/>
    <lineage>
        <taxon>Eukaryota</taxon>
        <taxon>Viridiplantae</taxon>
        <taxon>Streptophyta</taxon>
        <taxon>Embryophyta</taxon>
        <taxon>Tracheophyta</taxon>
        <taxon>Spermatophyta</taxon>
        <taxon>Magnoliopsida</taxon>
        <taxon>Proteales</taxon>
        <taxon>Nelumbonaceae</taxon>
        <taxon>Nelumbo</taxon>
    </lineage>
</organism>
<gene>
    <name evidence="2" type="ORF">HUJ06_001828</name>
</gene>
<comment type="caution">
    <text evidence="2">The sequence shown here is derived from an EMBL/GenBank/DDBJ whole genome shotgun (WGS) entry which is preliminary data.</text>
</comment>
<evidence type="ECO:0000313" key="2">
    <source>
        <dbReference type="EMBL" id="DAD43598.1"/>
    </source>
</evidence>
<sequence length="82" mass="9212">MSERQTAPTAPKEALRQEKPSKNIPPDPAKLIGHVSHDELCDTMHERLKYLDGDMEDDLYSISIADLNLSSSRLRCLEGFEG</sequence>
<reference evidence="2 3" key="1">
    <citation type="journal article" date="2020" name="Mol. Biol. Evol.">
        <title>Distinct Expression and Methylation Patterns for Genes with Different Fates following a Single Whole-Genome Duplication in Flowering Plants.</title>
        <authorList>
            <person name="Shi T."/>
            <person name="Rahmani R.S."/>
            <person name="Gugger P.F."/>
            <person name="Wang M."/>
            <person name="Li H."/>
            <person name="Zhang Y."/>
            <person name="Li Z."/>
            <person name="Wang Q."/>
            <person name="Van de Peer Y."/>
            <person name="Marchal K."/>
            <person name="Chen J."/>
        </authorList>
    </citation>
    <scope>NUCLEOTIDE SEQUENCE [LARGE SCALE GENOMIC DNA]</scope>
    <source>
        <tissue evidence="2">Leaf</tissue>
    </source>
</reference>
<evidence type="ECO:0000256" key="1">
    <source>
        <dbReference type="SAM" id="MobiDB-lite"/>
    </source>
</evidence>
<name>A0A822ZP84_NELNU</name>
<dbReference type="Proteomes" id="UP000607653">
    <property type="component" value="Unassembled WGS sequence"/>
</dbReference>